<dbReference type="EnsemblBacteria" id="CAD75415">
    <property type="protein sequence ID" value="CAD75415"/>
    <property type="gene ID" value="RB7535"/>
</dbReference>
<dbReference type="GO" id="GO:0016491">
    <property type="term" value="F:oxidoreductase activity"/>
    <property type="evidence" value="ECO:0007669"/>
    <property type="project" value="UniProtKB-KW"/>
</dbReference>
<dbReference type="HOGENOM" id="CLU_1873806_0_0_0"/>
<keyword evidence="1" id="KW-0560">Oxidoreductase</keyword>
<evidence type="ECO:0000256" key="1">
    <source>
        <dbReference type="ARBA" id="ARBA00023002"/>
    </source>
</evidence>
<organism evidence="2 3">
    <name type="scientific">Rhodopirellula baltica (strain DSM 10527 / NCIMB 13988 / SH1)</name>
    <dbReference type="NCBI Taxonomy" id="243090"/>
    <lineage>
        <taxon>Bacteria</taxon>
        <taxon>Pseudomonadati</taxon>
        <taxon>Planctomycetota</taxon>
        <taxon>Planctomycetia</taxon>
        <taxon>Pirellulales</taxon>
        <taxon>Pirellulaceae</taxon>
        <taxon>Rhodopirellula</taxon>
    </lineage>
</organism>
<dbReference type="InParanoid" id="Q7UNK4"/>
<keyword evidence="3" id="KW-1185">Reference proteome</keyword>
<accession>Q7UNK4</accession>
<evidence type="ECO:0000313" key="2">
    <source>
        <dbReference type="EMBL" id="CAD75415.1"/>
    </source>
</evidence>
<dbReference type="AlphaFoldDB" id="Q7UNK4"/>
<dbReference type="KEGG" id="rba:RB7535"/>
<sequence length="136" mass="15091">MPSVLRSGFKSVLLPRKRKNTPKGQTCQLLRFEHSRGLHVTGPGTLKSFQPIRFELSCRAPPSHLIPPTGILDVRDVAPLCHFATIPKDLTTTGQHCSCGDRVAVFDGFCRCDPRIQHRPCPRKRSNGGLDLLARP</sequence>
<dbReference type="InterPro" id="IPR016160">
    <property type="entry name" value="Ald_DH_CS_CYS"/>
</dbReference>
<proteinExistence type="predicted"/>
<reference evidence="2 3" key="1">
    <citation type="journal article" date="2003" name="Proc. Natl. Acad. Sci. U.S.A.">
        <title>Complete genome sequence of the marine planctomycete Pirellula sp. strain 1.</title>
        <authorList>
            <person name="Gloeckner F.O."/>
            <person name="Kube M."/>
            <person name="Bauer M."/>
            <person name="Teeling H."/>
            <person name="Lombardot T."/>
            <person name="Ludwig W."/>
            <person name="Gade D."/>
            <person name="Beck A."/>
            <person name="Borzym K."/>
            <person name="Heitmann K."/>
            <person name="Rabus R."/>
            <person name="Schlesner H."/>
            <person name="Amann R."/>
            <person name="Reinhardt R."/>
        </authorList>
    </citation>
    <scope>NUCLEOTIDE SEQUENCE [LARGE SCALE GENOMIC DNA]</scope>
    <source>
        <strain evidence="3">DSM 10527 / NCIMB 13988 / SH1</strain>
    </source>
</reference>
<dbReference type="STRING" id="243090.RB7535"/>
<dbReference type="PROSITE" id="PS00070">
    <property type="entry name" value="ALDEHYDE_DEHYDR_CYS"/>
    <property type="match status" value="1"/>
</dbReference>
<evidence type="ECO:0000313" key="3">
    <source>
        <dbReference type="Proteomes" id="UP000001025"/>
    </source>
</evidence>
<gene>
    <name evidence="2" type="ordered locus">RB7535</name>
</gene>
<protein>
    <submittedName>
        <fullName evidence="2">Uncharacterized protein</fullName>
    </submittedName>
</protein>
<name>Q7UNK4_RHOBA</name>
<dbReference type="Proteomes" id="UP000001025">
    <property type="component" value="Chromosome"/>
</dbReference>
<dbReference type="EMBL" id="BX294146">
    <property type="protein sequence ID" value="CAD75415.1"/>
    <property type="molecule type" value="Genomic_DNA"/>
</dbReference>